<dbReference type="Proteomes" id="UP000039865">
    <property type="component" value="Unassembled WGS sequence"/>
</dbReference>
<keyword evidence="1" id="KW-1133">Transmembrane helix</keyword>
<evidence type="ECO:0000313" key="3">
    <source>
        <dbReference type="Proteomes" id="UP000039865"/>
    </source>
</evidence>
<sequence>MIVAVSLAAQTELKVRDPSRIVAIVPQVKVDIFQRMINWYQNIWFFMMRSIYDLYCFQIGWTYVILFNDGGANFYKCYYSVPYRIDWLTLFIASLIVGILDQVIGQPDLQRITGMDVGNQKIHQSERISINVRIQTFIERLTTIIEQEDIENSFIEAVGDCHKSNQQILGIRKPSIKIELLVKQLEFLIICYLNTCLCLNQES</sequence>
<name>A0A078AIW0_STYLE</name>
<feature type="transmembrane region" description="Helical" evidence="1">
    <location>
        <begin position="87"/>
        <end position="105"/>
    </location>
</feature>
<gene>
    <name evidence="2" type="primary">Contig9751.g10429</name>
    <name evidence="2" type="ORF">STYLEM_9747</name>
</gene>
<keyword evidence="1" id="KW-0812">Transmembrane</keyword>
<dbReference type="EMBL" id="CCKQ01009266">
    <property type="protein sequence ID" value="CDW80743.1"/>
    <property type="molecule type" value="Genomic_DNA"/>
</dbReference>
<proteinExistence type="predicted"/>
<organism evidence="2 3">
    <name type="scientific">Stylonychia lemnae</name>
    <name type="common">Ciliate</name>
    <dbReference type="NCBI Taxonomy" id="5949"/>
    <lineage>
        <taxon>Eukaryota</taxon>
        <taxon>Sar</taxon>
        <taxon>Alveolata</taxon>
        <taxon>Ciliophora</taxon>
        <taxon>Intramacronucleata</taxon>
        <taxon>Spirotrichea</taxon>
        <taxon>Stichotrichia</taxon>
        <taxon>Sporadotrichida</taxon>
        <taxon>Oxytrichidae</taxon>
        <taxon>Stylonychinae</taxon>
        <taxon>Stylonychia</taxon>
    </lineage>
</organism>
<protein>
    <submittedName>
        <fullName evidence="2">Uncharacterized protein</fullName>
    </submittedName>
</protein>
<evidence type="ECO:0000256" key="1">
    <source>
        <dbReference type="SAM" id="Phobius"/>
    </source>
</evidence>
<evidence type="ECO:0000313" key="2">
    <source>
        <dbReference type="EMBL" id="CDW80743.1"/>
    </source>
</evidence>
<dbReference type="AlphaFoldDB" id="A0A078AIW0"/>
<accession>A0A078AIW0</accession>
<keyword evidence="1" id="KW-0472">Membrane</keyword>
<reference evidence="2 3" key="1">
    <citation type="submission" date="2014-06" db="EMBL/GenBank/DDBJ databases">
        <authorList>
            <person name="Swart Estienne"/>
        </authorList>
    </citation>
    <scope>NUCLEOTIDE SEQUENCE [LARGE SCALE GENOMIC DNA]</scope>
    <source>
        <strain evidence="2 3">130c</strain>
    </source>
</reference>
<keyword evidence="3" id="KW-1185">Reference proteome</keyword>
<dbReference type="InParanoid" id="A0A078AIW0"/>
<feature type="transmembrane region" description="Helical" evidence="1">
    <location>
        <begin position="43"/>
        <end position="67"/>
    </location>
</feature>